<evidence type="ECO:0000313" key="2">
    <source>
        <dbReference type="EMBL" id="CAG6741772.1"/>
    </source>
</evidence>
<feature type="chain" id="PRO_5034975976" description="Secreted protein" evidence="1">
    <location>
        <begin position="16"/>
        <end position="107"/>
    </location>
</feature>
<name>A0A8D8Z8W3_9HEMI</name>
<protein>
    <recommendedName>
        <fullName evidence="3">Secreted protein</fullName>
    </recommendedName>
</protein>
<sequence length="107" mass="12811">MFISYFSFLIVYCFSFYLQPNSKSNLLTILIQILCSPFFRVRMANRSGHYLDHRAYLQVHFPQHALLESSARHLVERRRTFQQTGTSRVRNLWTPSCALHFTHLRHH</sequence>
<reference evidence="2" key="1">
    <citation type="submission" date="2021-05" db="EMBL/GenBank/DDBJ databases">
        <authorList>
            <person name="Alioto T."/>
            <person name="Alioto T."/>
            <person name="Gomez Garrido J."/>
        </authorList>
    </citation>
    <scope>NUCLEOTIDE SEQUENCE</scope>
</reference>
<dbReference type="AlphaFoldDB" id="A0A8D8Z8W3"/>
<evidence type="ECO:0008006" key="3">
    <source>
        <dbReference type="Google" id="ProtNLM"/>
    </source>
</evidence>
<organism evidence="2">
    <name type="scientific">Cacopsylla melanoneura</name>
    <dbReference type="NCBI Taxonomy" id="428564"/>
    <lineage>
        <taxon>Eukaryota</taxon>
        <taxon>Metazoa</taxon>
        <taxon>Ecdysozoa</taxon>
        <taxon>Arthropoda</taxon>
        <taxon>Hexapoda</taxon>
        <taxon>Insecta</taxon>
        <taxon>Pterygota</taxon>
        <taxon>Neoptera</taxon>
        <taxon>Paraneoptera</taxon>
        <taxon>Hemiptera</taxon>
        <taxon>Sternorrhyncha</taxon>
        <taxon>Psylloidea</taxon>
        <taxon>Psyllidae</taxon>
        <taxon>Psyllinae</taxon>
        <taxon>Cacopsylla</taxon>
    </lineage>
</organism>
<accession>A0A8D8Z8W3</accession>
<feature type="signal peptide" evidence="1">
    <location>
        <begin position="1"/>
        <end position="15"/>
    </location>
</feature>
<dbReference type="EMBL" id="HBUF01429521">
    <property type="protein sequence ID" value="CAG6741772.1"/>
    <property type="molecule type" value="Transcribed_RNA"/>
</dbReference>
<proteinExistence type="predicted"/>
<evidence type="ECO:0000256" key="1">
    <source>
        <dbReference type="SAM" id="SignalP"/>
    </source>
</evidence>
<keyword evidence="1" id="KW-0732">Signal</keyword>